<comment type="caution">
    <text evidence="1">The sequence shown here is derived from an EMBL/GenBank/DDBJ whole genome shotgun (WGS) entry which is preliminary data.</text>
</comment>
<keyword evidence="2" id="KW-1185">Reference proteome</keyword>
<name>A0ACB5UFE8_9FIRM</name>
<dbReference type="EMBL" id="BTPU01000007">
    <property type="protein sequence ID" value="GMQ61325.1"/>
    <property type="molecule type" value="Genomic_DNA"/>
</dbReference>
<evidence type="ECO:0000313" key="1">
    <source>
        <dbReference type="EMBL" id="GMQ61325.1"/>
    </source>
</evidence>
<sequence>MKYIKMSIFLMTLIVTTGCSKEVIKIEEDVYKKSQQILPDDTYKMTDINEDISLVYGESKTIYIKEDNEYIEVSKTLCSYPKIAPNESAIVFVTGEPDYPGELYLYDLKNHEKTMLLGNDEGSNTPKDVEWLDNKRLLVIRGFGHGTVRLGGEICIYNIETKEVTPLLVPDELSEYRSINKKDDTFEVEHATWEDETLDKTNSKIIIYKISEIEKLADK</sequence>
<protein>
    <submittedName>
        <fullName evidence="1">Uncharacterized protein</fullName>
    </submittedName>
</protein>
<dbReference type="Proteomes" id="UP001374599">
    <property type="component" value="Unassembled WGS sequence"/>
</dbReference>
<reference evidence="1" key="1">
    <citation type="submission" date="2023-09" db="EMBL/GenBank/DDBJ databases">
        <title>Vallitalea sediminicola and Vallitalea maricola sp. nov., anaerobic bacteria isolated from marine sediment.</title>
        <authorList>
            <person name="Hirano S."/>
            <person name="Maeda A."/>
            <person name="Terahara T."/>
            <person name="Mori K."/>
            <person name="Hamada M."/>
            <person name="Matsumoto R."/>
            <person name="Kobayashi T."/>
        </authorList>
    </citation>
    <scope>NUCLEOTIDE SEQUENCE</scope>
    <source>
        <strain evidence="1">AN17-2</strain>
    </source>
</reference>
<evidence type="ECO:0000313" key="2">
    <source>
        <dbReference type="Proteomes" id="UP001374599"/>
    </source>
</evidence>
<organism evidence="1 2">
    <name type="scientific">Vallitalea maricola</name>
    <dbReference type="NCBI Taxonomy" id="3074433"/>
    <lineage>
        <taxon>Bacteria</taxon>
        <taxon>Bacillati</taxon>
        <taxon>Bacillota</taxon>
        <taxon>Clostridia</taxon>
        <taxon>Lachnospirales</taxon>
        <taxon>Vallitaleaceae</taxon>
        <taxon>Vallitalea</taxon>
    </lineage>
</organism>
<gene>
    <name evidence="1" type="ORF">AN2V17_05530</name>
</gene>
<accession>A0ACB5UFE8</accession>
<proteinExistence type="predicted"/>